<dbReference type="InterPro" id="IPR036097">
    <property type="entry name" value="HisK_dim/P_sf"/>
</dbReference>
<dbReference type="EC" id="2.7.13.3" evidence="3"/>
<keyword evidence="12" id="KW-0472">Membrane</keyword>
<dbReference type="SMART" id="SM00388">
    <property type="entry name" value="HisKA"/>
    <property type="match status" value="1"/>
</dbReference>
<dbReference type="OrthoDB" id="9796100at2"/>
<name>A0A1X6YDU7_9RHOB</name>
<dbReference type="GO" id="GO:0000166">
    <property type="term" value="F:nucleotide binding"/>
    <property type="evidence" value="ECO:0007669"/>
    <property type="project" value="UniProtKB-KW"/>
</dbReference>
<dbReference type="Gene3D" id="1.10.287.130">
    <property type="match status" value="1"/>
</dbReference>
<dbReference type="GO" id="GO:0005886">
    <property type="term" value="C:plasma membrane"/>
    <property type="evidence" value="ECO:0007669"/>
    <property type="project" value="UniProtKB-SubCell"/>
</dbReference>
<reference evidence="17 20" key="2">
    <citation type="submission" date="2018-03" db="EMBL/GenBank/DDBJ databases">
        <title>Genomic Encyclopedia of Archaeal and Bacterial Type Strains, Phase II (KMG-II): from individual species to whole genera.</title>
        <authorList>
            <person name="Goeker M."/>
        </authorList>
    </citation>
    <scope>NUCLEOTIDE SEQUENCE [LARGE SCALE GENOMIC DNA]</scope>
    <source>
        <strain evidence="17 20">DSM 29956</strain>
    </source>
</reference>
<dbReference type="InterPro" id="IPR001789">
    <property type="entry name" value="Sig_transdc_resp-reg_receiver"/>
</dbReference>
<dbReference type="GO" id="GO:0000155">
    <property type="term" value="F:phosphorelay sensor kinase activity"/>
    <property type="evidence" value="ECO:0007669"/>
    <property type="project" value="InterPro"/>
</dbReference>
<evidence type="ECO:0000256" key="10">
    <source>
        <dbReference type="ARBA" id="ARBA00022741"/>
    </source>
</evidence>
<dbReference type="FunFam" id="2.10.70.100:FF:000001">
    <property type="entry name" value="Sensory transduction histidine kinase"/>
    <property type="match status" value="1"/>
</dbReference>
<keyword evidence="11" id="KW-1133">Transmembrane helix</keyword>
<comment type="subcellular location">
    <subcellularLocation>
        <location evidence="2">Cell inner membrane</location>
        <topology evidence="2">Multi-pass membrane protein</topology>
    </subcellularLocation>
</comment>
<dbReference type="Gene3D" id="3.30.450.20">
    <property type="entry name" value="PAS domain"/>
    <property type="match status" value="1"/>
</dbReference>
<dbReference type="InterPro" id="IPR000014">
    <property type="entry name" value="PAS"/>
</dbReference>
<feature type="domain" description="Response regulatory" evidence="15">
    <location>
        <begin position="569"/>
        <end position="680"/>
    </location>
</feature>
<dbReference type="NCBIfam" id="TIGR00229">
    <property type="entry name" value="sensory_box"/>
    <property type="match status" value="1"/>
</dbReference>
<dbReference type="PANTHER" id="PTHR43065:SF42">
    <property type="entry name" value="TWO-COMPONENT SENSOR PPRA"/>
    <property type="match status" value="1"/>
</dbReference>
<sequence>MTRGFDLARALILAPEGRDAQLAAALLSEIGQESTICDDIPSFAARLDENTAFGLLTEETVRHADLSVLAAAIEAQPSWSALPFIVLTRHGGGPERNPEAARLSEILGNVTFLERPFHATTFVSVARGARRGRDRQFEARAAVERLHRSEETLRTALKAGRLGAWEFHPATQELMSSPTLRAIFGRSEMAPFGFGDFIDSLHPGDKAHVIETIEGATREGTDYEVEFRVIWPDGSLRWVAALARIERGPEGEVRLVGVTTDVTARKQVEAIHREQTEELERRVAQRTAELESAHARVLEEIRQRERTEGQLLQSQKMEAIGQLTGGVAHDFNNLLMAVMGNLDLLSRHVAEDARATRLIDGAIQGAQRGAALTQRLLAFARRQELSVEPRDLAELVRGSEELLRRSVGDLVELRFDLPQGLPRAQVDGNQFDLALLNLAVNARDAMTGGGSLDVALALCDVAEASDLAPGSYLRLSVTDTGSGMDAATLEQATHPFFSTKELGKGTGLGLSMIHGLAQQLGGALRLSSAPGQGTRAELWLPTATVGTRAEAARAAEAAPASGERRGALRILFVDDDALIAMSTVDLLEDLGHQVIEASSGPEALKVIESAEPIDLLITDFSMPRMNGGELARAARKLRPALPILLATGYAELPEGEALELPRLAKPYMQRQLAEGIARLGL</sequence>
<dbReference type="RefSeq" id="WP_085894623.1">
    <property type="nucleotide sequence ID" value="NZ_FWFY01000001.1"/>
</dbReference>
<dbReference type="SUPFAM" id="SSF55785">
    <property type="entry name" value="PYP-like sensor domain (PAS domain)"/>
    <property type="match status" value="1"/>
</dbReference>
<evidence type="ECO:0000313" key="18">
    <source>
        <dbReference type="EMBL" id="SLN16611.1"/>
    </source>
</evidence>
<dbReference type="SUPFAM" id="SSF55874">
    <property type="entry name" value="ATPase domain of HSP90 chaperone/DNA topoisomerase II/histidine kinase"/>
    <property type="match status" value="1"/>
</dbReference>
<dbReference type="InterPro" id="IPR003594">
    <property type="entry name" value="HATPase_dom"/>
</dbReference>
<evidence type="ECO:0000256" key="13">
    <source>
        <dbReference type="PROSITE-ProRule" id="PRU00169"/>
    </source>
</evidence>
<dbReference type="Pfam" id="PF08447">
    <property type="entry name" value="PAS_3"/>
    <property type="match status" value="1"/>
</dbReference>
<evidence type="ECO:0000313" key="19">
    <source>
        <dbReference type="Proteomes" id="UP000193495"/>
    </source>
</evidence>
<dbReference type="Pfam" id="PF02518">
    <property type="entry name" value="HATPase_c"/>
    <property type="match status" value="1"/>
</dbReference>
<evidence type="ECO:0000256" key="4">
    <source>
        <dbReference type="ARBA" id="ARBA00022475"/>
    </source>
</evidence>
<dbReference type="InterPro" id="IPR011006">
    <property type="entry name" value="CheY-like_superfamily"/>
</dbReference>
<dbReference type="EMBL" id="PYGB01000003">
    <property type="protein sequence ID" value="PSK87105.1"/>
    <property type="molecule type" value="Genomic_DNA"/>
</dbReference>
<organism evidence="18 19">
    <name type="scientific">Limimaricola soesokkakensis</name>
    <dbReference type="NCBI Taxonomy" id="1343159"/>
    <lineage>
        <taxon>Bacteria</taxon>
        <taxon>Pseudomonadati</taxon>
        <taxon>Pseudomonadota</taxon>
        <taxon>Alphaproteobacteria</taxon>
        <taxon>Rhodobacterales</taxon>
        <taxon>Paracoccaceae</taxon>
        <taxon>Limimaricola</taxon>
    </lineage>
</organism>
<keyword evidence="20" id="KW-1185">Reference proteome</keyword>
<feature type="modified residue" description="4-aspartylphosphate" evidence="13">
    <location>
        <position position="619"/>
    </location>
</feature>
<dbReference type="InterPro" id="IPR036890">
    <property type="entry name" value="HATPase_C_sf"/>
</dbReference>
<dbReference type="PROSITE" id="PS50110">
    <property type="entry name" value="RESPONSE_REGULATORY"/>
    <property type="match status" value="1"/>
</dbReference>
<dbReference type="Gene3D" id="2.10.70.100">
    <property type="match status" value="1"/>
</dbReference>
<dbReference type="CDD" id="cd00130">
    <property type="entry name" value="PAS"/>
    <property type="match status" value="1"/>
</dbReference>
<dbReference type="Pfam" id="PF00072">
    <property type="entry name" value="Response_reg"/>
    <property type="match status" value="1"/>
</dbReference>
<reference evidence="18 19" key="1">
    <citation type="submission" date="2017-03" db="EMBL/GenBank/DDBJ databases">
        <authorList>
            <person name="Afonso C.L."/>
            <person name="Miller P.J."/>
            <person name="Scott M.A."/>
            <person name="Spackman E."/>
            <person name="Goraichik I."/>
            <person name="Dimitrov K.M."/>
            <person name="Suarez D.L."/>
            <person name="Swayne D.E."/>
        </authorList>
    </citation>
    <scope>NUCLEOTIDE SEQUENCE [LARGE SCALE GENOMIC DNA]</scope>
    <source>
        <strain evidence="18 19">CECT 8367</strain>
    </source>
</reference>
<accession>A0A1X6YDU7</accession>
<feature type="domain" description="Histidine kinase" evidence="14">
    <location>
        <begin position="326"/>
        <end position="544"/>
    </location>
</feature>
<dbReference type="Proteomes" id="UP000240624">
    <property type="component" value="Unassembled WGS sequence"/>
</dbReference>
<protein>
    <recommendedName>
        <fullName evidence="3">histidine kinase</fullName>
        <ecNumber evidence="3">2.7.13.3</ecNumber>
    </recommendedName>
</protein>
<dbReference type="PROSITE" id="PS50109">
    <property type="entry name" value="HIS_KIN"/>
    <property type="match status" value="1"/>
</dbReference>
<comment type="catalytic activity">
    <reaction evidence="1">
        <text>ATP + protein L-histidine = ADP + protein N-phospho-L-histidine.</text>
        <dbReference type="EC" id="2.7.13.3"/>
    </reaction>
</comment>
<dbReference type="SUPFAM" id="SSF47384">
    <property type="entry name" value="Homodimeric domain of signal transducing histidine kinase"/>
    <property type="match status" value="1"/>
</dbReference>
<evidence type="ECO:0000256" key="8">
    <source>
        <dbReference type="ARBA" id="ARBA00022692"/>
    </source>
</evidence>
<dbReference type="SUPFAM" id="SSF52172">
    <property type="entry name" value="CheY-like"/>
    <property type="match status" value="1"/>
</dbReference>
<evidence type="ECO:0000259" key="14">
    <source>
        <dbReference type="PROSITE" id="PS50109"/>
    </source>
</evidence>
<evidence type="ECO:0000256" key="5">
    <source>
        <dbReference type="ARBA" id="ARBA00022519"/>
    </source>
</evidence>
<evidence type="ECO:0000256" key="11">
    <source>
        <dbReference type="ARBA" id="ARBA00022989"/>
    </source>
</evidence>
<keyword evidence="8" id="KW-0812">Transmembrane</keyword>
<evidence type="ECO:0000256" key="9">
    <source>
        <dbReference type="ARBA" id="ARBA00022737"/>
    </source>
</evidence>
<dbReference type="InterPro" id="IPR005467">
    <property type="entry name" value="His_kinase_dom"/>
</dbReference>
<evidence type="ECO:0000313" key="17">
    <source>
        <dbReference type="EMBL" id="PSK87105.1"/>
    </source>
</evidence>
<dbReference type="InterPro" id="IPR004358">
    <property type="entry name" value="Sig_transdc_His_kin-like_C"/>
</dbReference>
<dbReference type="PRINTS" id="PR00344">
    <property type="entry name" value="BCTRLSENSOR"/>
</dbReference>
<dbReference type="SMART" id="SM00448">
    <property type="entry name" value="REC"/>
    <property type="match status" value="1"/>
</dbReference>
<evidence type="ECO:0000259" key="15">
    <source>
        <dbReference type="PROSITE" id="PS50110"/>
    </source>
</evidence>
<keyword evidence="5" id="KW-0997">Cell inner membrane</keyword>
<dbReference type="Gene3D" id="3.40.50.2300">
    <property type="match status" value="1"/>
</dbReference>
<dbReference type="InterPro" id="IPR013655">
    <property type="entry name" value="PAS_fold_3"/>
</dbReference>
<dbReference type="Pfam" id="PF00512">
    <property type="entry name" value="HisKA"/>
    <property type="match status" value="1"/>
</dbReference>
<dbReference type="InterPro" id="IPR003661">
    <property type="entry name" value="HisK_dim/P_dom"/>
</dbReference>
<dbReference type="Proteomes" id="UP000193495">
    <property type="component" value="Unassembled WGS sequence"/>
</dbReference>
<gene>
    <name evidence="17" type="ORF">CLV79_103152</name>
    <name evidence="18" type="ORF">LOS8367_00247</name>
</gene>
<dbReference type="InterPro" id="IPR000700">
    <property type="entry name" value="PAS-assoc_C"/>
</dbReference>
<dbReference type="AlphaFoldDB" id="A0A1X6YDU7"/>
<evidence type="ECO:0000259" key="16">
    <source>
        <dbReference type="PROSITE" id="PS50113"/>
    </source>
</evidence>
<proteinExistence type="predicted"/>
<dbReference type="PROSITE" id="PS50113">
    <property type="entry name" value="PAC"/>
    <property type="match status" value="1"/>
</dbReference>
<feature type="domain" description="PAC" evidence="16">
    <location>
        <begin position="223"/>
        <end position="274"/>
    </location>
</feature>
<keyword evidence="6 13" id="KW-0597">Phosphoprotein</keyword>
<evidence type="ECO:0000256" key="2">
    <source>
        <dbReference type="ARBA" id="ARBA00004429"/>
    </source>
</evidence>
<evidence type="ECO:0000256" key="1">
    <source>
        <dbReference type="ARBA" id="ARBA00000085"/>
    </source>
</evidence>
<dbReference type="InterPro" id="IPR035965">
    <property type="entry name" value="PAS-like_dom_sf"/>
</dbReference>
<keyword evidence="7" id="KW-0808">Transferase</keyword>
<evidence type="ECO:0000256" key="12">
    <source>
        <dbReference type="ARBA" id="ARBA00023136"/>
    </source>
</evidence>
<evidence type="ECO:0000256" key="6">
    <source>
        <dbReference type="ARBA" id="ARBA00022553"/>
    </source>
</evidence>
<keyword evidence="10" id="KW-0547">Nucleotide-binding</keyword>
<evidence type="ECO:0000256" key="3">
    <source>
        <dbReference type="ARBA" id="ARBA00012438"/>
    </source>
</evidence>
<dbReference type="PANTHER" id="PTHR43065">
    <property type="entry name" value="SENSOR HISTIDINE KINASE"/>
    <property type="match status" value="1"/>
</dbReference>
<dbReference type="EMBL" id="FWFY01000001">
    <property type="protein sequence ID" value="SLN16611.1"/>
    <property type="molecule type" value="Genomic_DNA"/>
</dbReference>
<evidence type="ECO:0000256" key="7">
    <source>
        <dbReference type="ARBA" id="ARBA00022679"/>
    </source>
</evidence>
<evidence type="ECO:0000313" key="20">
    <source>
        <dbReference type="Proteomes" id="UP000240624"/>
    </source>
</evidence>
<dbReference type="Gene3D" id="3.30.565.10">
    <property type="entry name" value="Histidine kinase-like ATPase, C-terminal domain"/>
    <property type="match status" value="1"/>
</dbReference>
<keyword evidence="9" id="KW-0677">Repeat</keyword>
<dbReference type="SMART" id="SM00387">
    <property type="entry name" value="HATPase_c"/>
    <property type="match status" value="1"/>
</dbReference>
<keyword evidence="4" id="KW-1003">Cell membrane</keyword>